<evidence type="ECO:0000313" key="1">
    <source>
        <dbReference type="EMBL" id="VTR90811.1"/>
    </source>
</evidence>
<dbReference type="Proteomes" id="UP000464178">
    <property type="component" value="Chromosome"/>
</dbReference>
<organism evidence="1 2">
    <name type="scientific">Gemmata massiliana</name>
    <dbReference type="NCBI Taxonomy" id="1210884"/>
    <lineage>
        <taxon>Bacteria</taxon>
        <taxon>Pseudomonadati</taxon>
        <taxon>Planctomycetota</taxon>
        <taxon>Planctomycetia</taxon>
        <taxon>Gemmatales</taxon>
        <taxon>Gemmataceae</taxon>
        <taxon>Gemmata</taxon>
    </lineage>
</organism>
<keyword evidence="2" id="KW-1185">Reference proteome</keyword>
<dbReference type="RefSeq" id="WP_162665892.1">
    <property type="nucleotide sequence ID" value="NZ_LR593886.1"/>
</dbReference>
<dbReference type="EMBL" id="LR593886">
    <property type="protein sequence ID" value="VTR90811.1"/>
    <property type="molecule type" value="Genomic_DNA"/>
</dbReference>
<dbReference type="InterPro" id="IPR014338">
    <property type="entry name" value="CHP02996_rpt-companion-dom"/>
</dbReference>
<proteinExistence type="predicted"/>
<dbReference type="NCBIfam" id="TIGR02996">
    <property type="entry name" value="rpt_mate_G_obs"/>
    <property type="match status" value="1"/>
</dbReference>
<dbReference type="KEGG" id="gms:SOIL9_69030"/>
<sequence>MSDGEALRAAIRANPTEVNARLVFADWLDENSDPGGGLVRLLVESSLWEAVPKVADWFHQHHDWPMAERFILEEWVPEALARNRWPDPVRLQSCATTIATRILPVAEHGLQPHEHSRLAYTNVLRAHEEAVPARISAVAANIAEMCLSTFGDGAGDASHQEYCEQAHVIAWAWLDLPPLRPAPTPFPNDIAPVVPESQFQPPPTLDRRAWWRRLFGN</sequence>
<gene>
    <name evidence="1" type="ORF">SOIL9_69030</name>
</gene>
<accession>A0A6P2CPE1</accession>
<dbReference type="AlphaFoldDB" id="A0A6P2CPE1"/>
<protein>
    <submittedName>
        <fullName evidence="1">Uncharacterized protein</fullName>
    </submittedName>
</protein>
<reference evidence="1 2" key="1">
    <citation type="submission" date="2019-05" db="EMBL/GenBank/DDBJ databases">
        <authorList>
            <consortium name="Science for Life Laboratories"/>
        </authorList>
    </citation>
    <scope>NUCLEOTIDE SEQUENCE [LARGE SCALE GENOMIC DNA]</scope>
    <source>
        <strain evidence="1">Soil9</strain>
    </source>
</reference>
<name>A0A6P2CPE1_9BACT</name>
<evidence type="ECO:0000313" key="2">
    <source>
        <dbReference type="Proteomes" id="UP000464178"/>
    </source>
</evidence>